<dbReference type="Proteomes" id="UP000784294">
    <property type="component" value="Unassembled WGS sequence"/>
</dbReference>
<proteinExistence type="predicted"/>
<reference evidence="1" key="1">
    <citation type="submission" date="2018-11" db="EMBL/GenBank/DDBJ databases">
        <authorList>
            <consortium name="Pathogen Informatics"/>
        </authorList>
    </citation>
    <scope>NUCLEOTIDE SEQUENCE</scope>
</reference>
<evidence type="ECO:0000313" key="1">
    <source>
        <dbReference type="EMBL" id="VEL16286.1"/>
    </source>
</evidence>
<comment type="caution">
    <text evidence="1">The sequence shown here is derived from an EMBL/GenBank/DDBJ whole genome shotgun (WGS) entry which is preliminary data.</text>
</comment>
<dbReference type="AlphaFoldDB" id="A0A448WNR0"/>
<dbReference type="EMBL" id="CAAALY010027878">
    <property type="protein sequence ID" value="VEL16286.1"/>
    <property type="molecule type" value="Genomic_DNA"/>
</dbReference>
<keyword evidence="2" id="KW-1185">Reference proteome</keyword>
<accession>A0A448WNR0</accession>
<sequence length="93" mass="10384">MKLCSDDVPHMMDESFHLFTGIEVDYPGKGVTMTIPIKPIDSWSRGISHRLLLESTLESLHQTVTLEMELDRKLHGDCIGATTIDLCELLLGS</sequence>
<evidence type="ECO:0000313" key="2">
    <source>
        <dbReference type="Proteomes" id="UP000784294"/>
    </source>
</evidence>
<name>A0A448WNR0_9PLAT</name>
<gene>
    <name evidence="1" type="ORF">PXEA_LOCUS9726</name>
</gene>
<organism evidence="1 2">
    <name type="scientific">Protopolystoma xenopodis</name>
    <dbReference type="NCBI Taxonomy" id="117903"/>
    <lineage>
        <taxon>Eukaryota</taxon>
        <taxon>Metazoa</taxon>
        <taxon>Spiralia</taxon>
        <taxon>Lophotrochozoa</taxon>
        <taxon>Platyhelminthes</taxon>
        <taxon>Monogenea</taxon>
        <taxon>Polyopisthocotylea</taxon>
        <taxon>Polystomatidea</taxon>
        <taxon>Polystomatidae</taxon>
        <taxon>Protopolystoma</taxon>
    </lineage>
</organism>
<protein>
    <submittedName>
        <fullName evidence="1">Uncharacterized protein</fullName>
    </submittedName>
</protein>